<keyword evidence="3 4" id="KW-0687">Ribonucleoprotein</keyword>
<dbReference type="InterPro" id="IPR036789">
    <property type="entry name" value="Ribosomal_uL6-like_a/b-dom_sf"/>
</dbReference>
<comment type="similarity">
    <text evidence="1 4 5">Belongs to the universal ribosomal protein uL6 family.</text>
</comment>
<evidence type="ECO:0000256" key="5">
    <source>
        <dbReference type="RuleBase" id="RU003869"/>
    </source>
</evidence>
<comment type="caution">
    <text evidence="8">The sequence shown here is derived from an EMBL/GenBank/DDBJ whole genome shotgun (WGS) entry which is preliminary data.</text>
</comment>
<feature type="domain" description="Large ribosomal subunit protein uL6 alpha-beta" evidence="7">
    <location>
        <begin position="90"/>
        <end position="165"/>
    </location>
</feature>
<dbReference type="GO" id="GO:0022625">
    <property type="term" value="C:cytosolic large ribosomal subunit"/>
    <property type="evidence" value="ECO:0007669"/>
    <property type="project" value="UniProtKB-UniRule"/>
</dbReference>
<dbReference type="PANTHER" id="PTHR11655:SF14">
    <property type="entry name" value="LARGE RIBOSOMAL SUBUNIT PROTEIN UL6M"/>
    <property type="match status" value="1"/>
</dbReference>
<dbReference type="Proteomes" id="UP000265540">
    <property type="component" value="Unassembled WGS sequence"/>
</dbReference>
<dbReference type="PANTHER" id="PTHR11655">
    <property type="entry name" value="60S/50S RIBOSOMAL PROTEIN L6/L9"/>
    <property type="match status" value="1"/>
</dbReference>
<dbReference type="InterPro" id="IPR019906">
    <property type="entry name" value="Ribosomal_uL6_bac-type"/>
</dbReference>
<dbReference type="AlphaFoldDB" id="A0A3A4ZIM5"/>
<dbReference type="NCBIfam" id="TIGR03654">
    <property type="entry name" value="L6_bact"/>
    <property type="match status" value="1"/>
</dbReference>
<dbReference type="GO" id="GO:0003735">
    <property type="term" value="F:structural constituent of ribosome"/>
    <property type="evidence" value="ECO:0007669"/>
    <property type="project" value="UniProtKB-UniRule"/>
</dbReference>
<evidence type="ECO:0000313" key="8">
    <source>
        <dbReference type="EMBL" id="RJR26396.1"/>
    </source>
</evidence>
<dbReference type="FunFam" id="3.90.930.12:FF:000001">
    <property type="entry name" value="50S ribosomal protein L6"/>
    <property type="match status" value="1"/>
</dbReference>
<evidence type="ECO:0000313" key="9">
    <source>
        <dbReference type="Proteomes" id="UP000265540"/>
    </source>
</evidence>
<evidence type="ECO:0000256" key="1">
    <source>
        <dbReference type="ARBA" id="ARBA00009356"/>
    </source>
</evidence>
<dbReference type="InterPro" id="IPR002358">
    <property type="entry name" value="Ribosomal_uL6_CS"/>
</dbReference>
<dbReference type="PRINTS" id="PR00059">
    <property type="entry name" value="RIBOSOMALL6"/>
</dbReference>
<protein>
    <recommendedName>
        <fullName evidence="4">Large ribosomal subunit protein uL6</fullName>
    </recommendedName>
</protein>
<dbReference type="HAMAP" id="MF_01365_B">
    <property type="entry name" value="Ribosomal_uL6_B"/>
    <property type="match status" value="1"/>
</dbReference>
<evidence type="ECO:0000256" key="4">
    <source>
        <dbReference type="HAMAP-Rule" id="MF_01365"/>
    </source>
</evidence>
<evidence type="ECO:0000256" key="3">
    <source>
        <dbReference type="ARBA" id="ARBA00023274"/>
    </source>
</evidence>
<dbReference type="EMBL" id="QZJF01000022">
    <property type="protein sequence ID" value="RJR26396.1"/>
    <property type="molecule type" value="Genomic_DNA"/>
</dbReference>
<keyword evidence="2 4" id="KW-0689">Ribosomal protein</keyword>
<dbReference type="PROSITE" id="PS00525">
    <property type="entry name" value="RIBOSOMAL_L6_1"/>
    <property type="match status" value="1"/>
</dbReference>
<dbReference type="InterPro" id="IPR020040">
    <property type="entry name" value="Ribosomal_uL6_a/b-dom"/>
</dbReference>
<reference evidence="8 9" key="1">
    <citation type="journal article" date="2017" name="ISME J.">
        <title>Energy and carbon metabolisms in a deep terrestrial subsurface fluid microbial community.</title>
        <authorList>
            <person name="Momper L."/>
            <person name="Jungbluth S.P."/>
            <person name="Lee M.D."/>
            <person name="Amend J.P."/>
        </authorList>
    </citation>
    <scope>NUCLEOTIDE SEQUENCE [LARGE SCALE GENOMIC DNA]</scope>
    <source>
        <strain evidence="8">SURF_46</strain>
    </source>
</reference>
<name>A0A3A4ZIM5_UNCKA</name>
<keyword evidence="4 6" id="KW-0694">RNA-binding</keyword>
<evidence type="ECO:0000256" key="2">
    <source>
        <dbReference type="ARBA" id="ARBA00022980"/>
    </source>
</evidence>
<keyword evidence="4 6" id="KW-0699">rRNA-binding</keyword>
<comment type="subunit">
    <text evidence="4">Part of the 50S ribosomal subunit.</text>
</comment>
<dbReference type="GO" id="GO:0002181">
    <property type="term" value="P:cytoplasmic translation"/>
    <property type="evidence" value="ECO:0007669"/>
    <property type="project" value="TreeGrafter"/>
</dbReference>
<dbReference type="Pfam" id="PF00347">
    <property type="entry name" value="Ribosomal_L6"/>
    <property type="match status" value="2"/>
</dbReference>
<organism evidence="8 9">
    <name type="scientific">candidate division WWE3 bacterium</name>
    <dbReference type="NCBI Taxonomy" id="2053526"/>
    <lineage>
        <taxon>Bacteria</taxon>
        <taxon>Katanobacteria</taxon>
    </lineage>
</organism>
<sequence>MSRIGNKPIEIKSGVTVTDENGLVKVTGPKGALEMKLRPEVKISINEGVITVETKKEGKKTSAFLGMTRALLNNMVQGVAEGYEKKLELVGVGYRAKQAGNESVTLTVGFSHPVEFKAPEGVQIEVTDNQFITVKGADKQQVGLTASKIRKIRKPEPYKGKGIKYSDEVIRRKQGKSGKV</sequence>
<evidence type="ECO:0000256" key="6">
    <source>
        <dbReference type="RuleBase" id="RU003870"/>
    </source>
</evidence>
<accession>A0A3A4ZIM5</accession>
<dbReference type="PIRSF" id="PIRSF002162">
    <property type="entry name" value="Ribosomal_L6"/>
    <property type="match status" value="1"/>
</dbReference>
<dbReference type="SUPFAM" id="SSF56053">
    <property type="entry name" value="Ribosomal protein L6"/>
    <property type="match status" value="2"/>
</dbReference>
<comment type="function">
    <text evidence="4 6">This protein binds to the 23S rRNA, and is important in its secondary structure. It is located near the subunit interface in the base of the L7/L12 stalk, and near the tRNA binding site of the peptidyltransferase center.</text>
</comment>
<dbReference type="GO" id="GO:0019843">
    <property type="term" value="F:rRNA binding"/>
    <property type="evidence" value="ECO:0007669"/>
    <property type="project" value="UniProtKB-UniRule"/>
</dbReference>
<feature type="domain" description="Large ribosomal subunit protein uL6 alpha-beta" evidence="7">
    <location>
        <begin position="13"/>
        <end position="82"/>
    </location>
</feature>
<gene>
    <name evidence="4" type="primary">rplF</name>
    <name evidence="8" type="ORF">C4561_05395</name>
</gene>
<proteinExistence type="inferred from homology"/>
<dbReference type="InterPro" id="IPR000702">
    <property type="entry name" value="Ribosomal_uL6-like"/>
</dbReference>
<evidence type="ECO:0000259" key="7">
    <source>
        <dbReference type="Pfam" id="PF00347"/>
    </source>
</evidence>
<dbReference type="Gene3D" id="3.90.930.12">
    <property type="entry name" value="Ribosomal protein L6, alpha-beta domain"/>
    <property type="match status" value="2"/>
</dbReference>